<dbReference type="Proteomes" id="UP000887580">
    <property type="component" value="Unplaced"/>
</dbReference>
<evidence type="ECO:0000313" key="2">
    <source>
        <dbReference type="WBParaSite" id="PS1159_v2.g23028.t1"/>
    </source>
</evidence>
<protein>
    <submittedName>
        <fullName evidence="2">Protein kinase domain-containing protein</fullName>
    </submittedName>
</protein>
<accession>A0AC35G100</accession>
<evidence type="ECO:0000313" key="1">
    <source>
        <dbReference type="Proteomes" id="UP000887580"/>
    </source>
</evidence>
<reference evidence="2" key="1">
    <citation type="submission" date="2022-11" db="UniProtKB">
        <authorList>
            <consortium name="WormBaseParasite"/>
        </authorList>
    </citation>
    <scope>IDENTIFICATION</scope>
</reference>
<name>A0AC35G100_9BILA</name>
<sequence length="512" mass="57984">MATSSGGGGGGHHDSSNNDSAARFNLPPDDSDDDDSHLHEEEEAENEEIRQKINLRLSDIFQKDLHIFQTVDDNEVWVQKRPKIVFNYLFGNEIGNGSYGKVKEVLHFKTSVRRAVKIIKDKKVCKIPGGIANVQREFSILKQLDHPNIIRLIESFRVESKEKLYLIFEFCVTSLDYMLEDSSLKRMNEYQTHYYFDQIIAGLEYLHTNGVIHKDIKPTNLLVNEENILKIADFGVAEKHENPSDDVCFMSQGTPAFQAPEVVMGDNPTFHGRCIDIWACGVTIYRMVTGDYPYHGNVLMKLFDNIVNEQFVIPLNVHLSEELVELISGMLIKKPADRWTLNKIKDAKWMTMIHALDNENLIPLPVVDNSAFEEMLEKIEQNYNDADIVDDAIPFNGTFPSSVIDRTLQTPSFNRGTTTEYRTVNLNDRDDDGKEHLQPVRLEFETNAAGETTVHETPTNSPLIITANTSPLIIPSTSTNDNANAAAKVSPPRRQQRRGLFSCFRPADNSPD</sequence>
<dbReference type="WBParaSite" id="PS1159_v2.g23028.t1">
    <property type="protein sequence ID" value="PS1159_v2.g23028.t1"/>
    <property type="gene ID" value="PS1159_v2.g23028"/>
</dbReference>
<organism evidence="1 2">
    <name type="scientific">Panagrolaimus sp. PS1159</name>
    <dbReference type="NCBI Taxonomy" id="55785"/>
    <lineage>
        <taxon>Eukaryota</taxon>
        <taxon>Metazoa</taxon>
        <taxon>Ecdysozoa</taxon>
        <taxon>Nematoda</taxon>
        <taxon>Chromadorea</taxon>
        <taxon>Rhabditida</taxon>
        <taxon>Tylenchina</taxon>
        <taxon>Panagrolaimomorpha</taxon>
        <taxon>Panagrolaimoidea</taxon>
        <taxon>Panagrolaimidae</taxon>
        <taxon>Panagrolaimus</taxon>
    </lineage>
</organism>
<proteinExistence type="predicted"/>